<sequence length="171" mass="19267">MKGYEDNPVLHFEMMMLPLPILMASMKFHFPHPHVQYQLPLPVHACEDNLDAFAMDTSGPSTCVKPKVEASRDLLNSRLDNIEFKFDHMQSSFTVELLTIKKDTNDENNHEEGGVEDKAIPRTPTKDLVDPTIDPSVDPIEDVEVFTLVPMECSPVEDVVSVLPILPSDEH</sequence>
<comment type="caution">
    <text evidence="2">The sequence shown here is derived from an EMBL/GenBank/DDBJ whole genome shotgun (WGS) entry which is preliminary data.</text>
</comment>
<evidence type="ECO:0000256" key="1">
    <source>
        <dbReference type="SAM" id="MobiDB-lite"/>
    </source>
</evidence>
<dbReference type="EMBL" id="SSTD01009221">
    <property type="protein sequence ID" value="TYK14618.1"/>
    <property type="molecule type" value="Genomic_DNA"/>
</dbReference>
<proteinExistence type="predicted"/>
<name>A0A5D3CTT0_CUCMM</name>
<feature type="region of interest" description="Disordered" evidence="1">
    <location>
        <begin position="104"/>
        <end position="134"/>
    </location>
</feature>
<dbReference type="AlphaFoldDB" id="A0A5D3CTT0"/>
<feature type="compositionally biased region" description="Basic and acidic residues" evidence="1">
    <location>
        <begin position="104"/>
        <end position="129"/>
    </location>
</feature>
<organism evidence="2 3">
    <name type="scientific">Cucumis melo var. makuwa</name>
    <name type="common">Oriental melon</name>
    <dbReference type="NCBI Taxonomy" id="1194695"/>
    <lineage>
        <taxon>Eukaryota</taxon>
        <taxon>Viridiplantae</taxon>
        <taxon>Streptophyta</taxon>
        <taxon>Embryophyta</taxon>
        <taxon>Tracheophyta</taxon>
        <taxon>Spermatophyta</taxon>
        <taxon>Magnoliopsida</taxon>
        <taxon>eudicotyledons</taxon>
        <taxon>Gunneridae</taxon>
        <taxon>Pentapetalae</taxon>
        <taxon>rosids</taxon>
        <taxon>fabids</taxon>
        <taxon>Cucurbitales</taxon>
        <taxon>Cucurbitaceae</taxon>
        <taxon>Benincaseae</taxon>
        <taxon>Cucumis</taxon>
    </lineage>
</organism>
<gene>
    <name evidence="2" type="ORF">E5676_scaffold1275G00040</name>
</gene>
<evidence type="ECO:0000313" key="2">
    <source>
        <dbReference type="EMBL" id="TYK14618.1"/>
    </source>
</evidence>
<evidence type="ECO:0000313" key="3">
    <source>
        <dbReference type="Proteomes" id="UP000321947"/>
    </source>
</evidence>
<accession>A0A5D3CTT0</accession>
<dbReference type="Proteomes" id="UP000321947">
    <property type="component" value="Unassembled WGS sequence"/>
</dbReference>
<protein>
    <submittedName>
        <fullName evidence="2">Uncharacterized protein</fullName>
    </submittedName>
</protein>
<reference evidence="2 3" key="1">
    <citation type="submission" date="2019-08" db="EMBL/GenBank/DDBJ databases">
        <title>Draft genome sequences of two oriental melons (Cucumis melo L. var makuwa).</title>
        <authorList>
            <person name="Kwon S.-Y."/>
        </authorList>
    </citation>
    <scope>NUCLEOTIDE SEQUENCE [LARGE SCALE GENOMIC DNA]</scope>
    <source>
        <strain evidence="3">cv. Chang Bougi</strain>
        <tissue evidence="2">Leaf</tissue>
    </source>
</reference>